<reference evidence="1" key="1">
    <citation type="submission" date="2018-03" db="EMBL/GenBank/DDBJ databases">
        <authorList>
            <person name="Guldener U."/>
        </authorList>
    </citation>
    <scope>NUCLEOTIDE SEQUENCE [LARGE SCALE GENOMIC DNA]</scope>
    <source>
        <strain evidence="1">ATCC34888</strain>
    </source>
</reference>
<organism evidence="1 2">
    <name type="scientific">Pseudozyma antarctica</name>
    <name type="common">Yeast</name>
    <name type="synonym">Candida antarctica</name>
    <dbReference type="NCBI Taxonomy" id="84753"/>
    <lineage>
        <taxon>Eukaryota</taxon>
        <taxon>Fungi</taxon>
        <taxon>Dikarya</taxon>
        <taxon>Basidiomycota</taxon>
        <taxon>Ustilaginomycotina</taxon>
        <taxon>Ustilaginomycetes</taxon>
        <taxon>Ustilaginales</taxon>
        <taxon>Ustilaginaceae</taxon>
        <taxon>Moesziomyces</taxon>
    </lineage>
</organism>
<keyword evidence="2" id="KW-1185">Reference proteome</keyword>
<evidence type="ECO:0000313" key="2">
    <source>
        <dbReference type="Proteomes" id="UP000325008"/>
    </source>
</evidence>
<accession>A0A5C3FYP8</accession>
<evidence type="ECO:0000313" key="1">
    <source>
        <dbReference type="EMBL" id="SPO49362.1"/>
    </source>
</evidence>
<dbReference type="EMBL" id="OOIQ01000030">
    <property type="protein sequence ID" value="SPO49362.1"/>
    <property type="molecule type" value="Genomic_DNA"/>
</dbReference>
<comment type="caution">
    <text evidence="1">The sequence shown here is derived from an EMBL/GenBank/DDBJ whole genome shotgun (WGS) entry which is preliminary data.</text>
</comment>
<proteinExistence type="predicted"/>
<name>A0A5C3FYP8_PSEA2</name>
<dbReference type="Proteomes" id="UP000325008">
    <property type="component" value="Unassembled WGS sequence"/>
</dbReference>
<dbReference type="AlphaFoldDB" id="A0A5C3FYP8"/>
<sequence length="102" mass="11925">MRSPNVVLGKLSLLSTGKRERWRQGFREIEPFQRHVHRLAWNDERRVCTIGWVDASAPPARTSILRQPIIGYRHKMLYRAPWDGTKMTPCQRELQLPCPTAC</sequence>
<gene>
    <name evidence="1" type="ORF">PSANT_07055</name>
</gene>
<protein>
    <submittedName>
        <fullName evidence="1">Uncharacterized protein</fullName>
    </submittedName>
</protein>